<dbReference type="RefSeq" id="WP_148543933.1">
    <property type="nucleotide sequence ID" value="NZ_VSDQ01000679.1"/>
</dbReference>
<evidence type="ECO:0000256" key="2">
    <source>
        <dbReference type="ARBA" id="ARBA00022679"/>
    </source>
</evidence>
<dbReference type="Gene3D" id="3.90.470.20">
    <property type="entry name" value="4'-phosphopantetheinyl transferase domain"/>
    <property type="match status" value="2"/>
</dbReference>
<evidence type="ECO:0000256" key="1">
    <source>
        <dbReference type="ARBA" id="ARBA00010990"/>
    </source>
</evidence>
<evidence type="ECO:0000259" key="3">
    <source>
        <dbReference type="Pfam" id="PF01648"/>
    </source>
</evidence>
<dbReference type="Pfam" id="PF01648">
    <property type="entry name" value="ACPS"/>
    <property type="match status" value="1"/>
</dbReference>
<dbReference type="GO" id="GO:0005829">
    <property type="term" value="C:cytosol"/>
    <property type="evidence" value="ECO:0007669"/>
    <property type="project" value="TreeGrafter"/>
</dbReference>
<protein>
    <submittedName>
        <fullName evidence="5">4'-phosphopantetheinyl transferase superfamily protein</fullName>
    </submittedName>
</protein>
<evidence type="ECO:0000313" key="6">
    <source>
        <dbReference type="Proteomes" id="UP000323930"/>
    </source>
</evidence>
<comment type="caution">
    <text evidence="5">The sequence shown here is derived from an EMBL/GenBank/DDBJ whole genome shotgun (WGS) entry which is preliminary data.</text>
</comment>
<dbReference type="GO" id="GO:0000287">
    <property type="term" value="F:magnesium ion binding"/>
    <property type="evidence" value="ECO:0007669"/>
    <property type="project" value="InterPro"/>
</dbReference>
<dbReference type="OrthoDB" id="9808281at2"/>
<keyword evidence="6" id="KW-1185">Reference proteome</keyword>
<dbReference type="SUPFAM" id="SSF56214">
    <property type="entry name" value="4'-phosphopantetheinyl transferase"/>
    <property type="match status" value="2"/>
</dbReference>
<feature type="domain" description="4'-phosphopantetheinyl transferase N-terminal" evidence="4">
    <location>
        <begin position="4"/>
        <end position="79"/>
    </location>
</feature>
<accession>A0A5D0HYZ2</accession>
<proteinExistence type="inferred from homology"/>
<keyword evidence="2 5" id="KW-0808">Transferase</keyword>
<dbReference type="GO" id="GO:0008897">
    <property type="term" value="F:holo-[acyl-carrier-protein] synthase activity"/>
    <property type="evidence" value="ECO:0007669"/>
    <property type="project" value="InterPro"/>
</dbReference>
<comment type="similarity">
    <text evidence="1">Belongs to the P-Pant transferase superfamily. Gsp/Sfp/HetI/AcpT family.</text>
</comment>
<dbReference type="InterPro" id="IPR008278">
    <property type="entry name" value="4-PPantetheinyl_Trfase_dom"/>
</dbReference>
<sequence length="214" mass="24556">MFESLLCEDEKIKANKFKFNKDKYTYIIARGALRLLLGKYLKVTPKSISFYYGAYGKPSVENNDGLMFNVSHSKNLIVIGFTKNNEIGVDVEHIKTDFDVMDIVANYFSKSEIAFINGLSKADQTEIFYRGWTRKEAFIKANAKGLSFPLDAFSISLDSDNSAELYETHYDTNEKNNWRIIPFDTLPEYKGALAVRGEVKRVDYLKFDMQQLGK</sequence>
<gene>
    <name evidence="5" type="ORF">FUA24_15480</name>
</gene>
<dbReference type="InterPro" id="IPR055066">
    <property type="entry name" value="AASDHPPT_N"/>
</dbReference>
<dbReference type="InterPro" id="IPR037143">
    <property type="entry name" value="4-PPantetheinyl_Trfase_dom_sf"/>
</dbReference>
<reference evidence="5 6" key="1">
    <citation type="submission" date="2019-08" db="EMBL/GenBank/DDBJ databases">
        <title>Seonamhaeicola sediminis sp. nov., isolated from marine sediment.</title>
        <authorList>
            <person name="Cao W.R."/>
        </authorList>
    </citation>
    <scope>NUCLEOTIDE SEQUENCE [LARGE SCALE GENOMIC DNA]</scope>
    <source>
        <strain evidence="5 6">B011</strain>
    </source>
</reference>
<name>A0A5D0HYZ2_9FLAO</name>
<dbReference type="AlphaFoldDB" id="A0A5D0HYZ2"/>
<evidence type="ECO:0000313" key="5">
    <source>
        <dbReference type="EMBL" id="TYA74712.1"/>
    </source>
</evidence>
<dbReference type="InterPro" id="IPR050559">
    <property type="entry name" value="P-Pant_transferase_sf"/>
</dbReference>
<feature type="domain" description="4'-phosphopantetheinyl transferase" evidence="3">
    <location>
        <begin position="87"/>
        <end position="187"/>
    </location>
</feature>
<organism evidence="5 6">
    <name type="scientific">Seonamhaeicola marinus</name>
    <dbReference type="NCBI Taxonomy" id="1912246"/>
    <lineage>
        <taxon>Bacteria</taxon>
        <taxon>Pseudomonadati</taxon>
        <taxon>Bacteroidota</taxon>
        <taxon>Flavobacteriia</taxon>
        <taxon>Flavobacteriales</taxon>
        <taxon>Flavobacteriaceae</taxon>
    </lineage>
</organism>
<dbReference type="PANTHER" id="PTHR12215:SF10">
    <property type="entry name" value="L-AMINOADIPATE-SEMIALDEHYDE DEHYDROGENASE-PHOSPHOPANTETHEINYL TRANSFERASE"/>
    <property type="match status" value="1"/>
</dbReference>
<dbReference type="EMBL" id="VSDQ01000679">
    <property type="protein sequence ID" value="TYA74712.1"/>
    <property type="molecule type" value="Genomic_DNA"/>
</dbReference>
<dbReference type="PANTHER" id="PTHR12215">
    <property type="entry name" value="PHOSPHOPANTETHEINE TRANSFERASE"/>
    <property type="match status" value="1"/>
</dbReference>
<dbReference type="Proteomes" id="UP000323930">
    <property type="component" value="Unassembled WGS sequence"/>
</dbReference>
<dbReference type="GO" id="GO:0019878">
    <property type="term" value="P:lysine biosynthetic process via aminoadipic acid"/>
    <property type="evidence" value="ECO:0007669"/>
    <property type="project" value="TreeGrafter"/>
</dbReference>
<dbReference type="Pfam" id="PF22624">
    <property type="entry name" value="AASDHPPT_N"/>
    <property type="match status" value="1"/>
</dbReference>
<evidence type="ECO:0000259" key="4">
    <source>
        <dbReference type="Pfam" id="PF22624"/>
    </source>
</evidence>